<feature type="compositionally biased region" description="Basic and acidic residues" evidence="1">
    <location>
        <begin position="130"/>
        <end position="139"/>
    </location>
</feature>
<feature type="domain" description="RGS" evidence="3">
    <location>
        <begin position="36"/>
        <end position="94"/>
    </location>
</feature>
<dbReference type="InterPro" id="IPR016137">
    <property type="entry name" value="RGS"/>
</dbReference>
<dbReference type="GO" id="GO:0008104">
    <property type="term" value="P:intracellular protein localization"/>
    <property type="evidence" value="ECO:0007669"/>
    <property type="project" value="TreeGrafter"/>
</dbReference>
<dbReference type="Proteomes" id="UP001182556">
    <property type="component" value="Unassembled WGS sequence"/>
</dbReference>
<reference evidence="4" key="1">
    <citation type="submission" date="2023-02" db="EMBL/GenBank/DDBJ databases">
        <title>Identification and recombinant expression of a fungal hydrolase from Papiliotrema laurentii that hydrolyzes apple cutin and clears colloidal polyester polyurethane.</title>
        <authorList>
            <consortium name="DOE Joint Genome Institute"/>
            <person name="Roman V.A."/>
            <person name="Bojanowski C."/>
            <person name="Crable B.R."/>
            <person name="Wagner D.N."/>
            <person name="Hung C.S."/>
            <person name="Nadeau L.J."/>
            <person name="Schratz L."/>
            <person name="Haridas S."/>
            <person name="Pangilinan J."/>
            <person name="Lipzen A."/>
            <person name="Na H."/>
            <person name="Yan M."/>
            <person name="Ng V."/>
            <person name="Grigoriev I.V."/>
            <person name="Spatafora J.W."/>
            <person name="Barlow D."/>
            <person name="Biffinger J."/>
            <person name="Kelley-Loughnane N."/>
            <person name="Varaljay V.A."/>
            <person name="Crookes-Goodson W.J."/>
        </authorList>
    </citation>
    <scope>NUCLEOTIDE SEQUENCE</scope>
    <source>
        <strain evidence="4">5307AH</strain>
    </source>
</reference>
<dbReference type="EMBL" id="JAODAN010000002">
    <property type="protein sequence ID" value="KAK1926594.1"/>
    <property type="molecule type" value="Genomic_DNA"/>
</dbReference>
<evidence type="ECO:0000313" key="4">
    <source>
        <dbReference type="EMBL" id="KAK1926594.1"/>
    </source>
</evidence>
<feature type="transmembrane region" description="Helical" evidence="2">
    <location>
        <begin position="313"/>
        <end position="336"/>
    </location>
</feature>
<evidence type="ECO:0000259" key="3">
    <source>
        <dbReference type="PROSITE" id="PS50132"/>
    </source>
</evidence>
<dbReference type="SUPFAM" id="SSF48097">
    <property type="entry name" value="Regulator of G-protein signaling, RGS"/>
    <property type="match status" value="1"/>
</dbReference>
<comment type="caution">
    <text evidence="4">The sequence shown here is derived from an EMBL/GenBank/DDBJ whole genome shotgun (WGS) entry which is preliminary data.</text>
</comment>
<sequence>MDEKIDGPSGSTSKAERRVSTSRYVKLNRLPTLQEVLDRRTRAPLDLFCFYIFLQRESAEDALDFWLDVQQHENMCKAYLKDLRKSGRSIHEDWPEFADYARANGSYFSPLLDLPSVPNSPDFTVSPKEQQQEASRRSSEIISPSRTPIPSSPPRPATRERRDDESRGVNDFGSLGAAARDATFATGQPPKHRPSAAPTTGSGRMSFRDRWQDRKVRAPTIIARDRAIEKAALVESAERIYLRYLLPGAEREIYLPPSLRLHSFPISSAEASPLIPDLFHEQKVYIFKALEQDAFPRFLRAKAFGNLTPLGSFVRLVAGLLCLWGGFVLAFSLIFLDHKPKRDRLWVILPFFVATNCLLAAYYSLSPLLAFLQQSETTPFRLIKINEAYVKRLLLLRAAWIELLCVAITAVLTVIFALVPGHRL</sequence>
<feature type="region of interest" description="Disordered" evidence="1">
    <location>
        <begin position="119"/>
        <end position="207"/>
    </location>
</feature>
<keyword evidence="5" id="KW-1185">Reference proteome</keyword>
<dbReference type="Gene3D" id="1.10.167.10">
    <property type="entry name" value="Regulator of G-protein Signalling 4, domain 2"/>
    <property type="match status" value="1"/>
</dbReference>
<dbReference type="InterPro" id="IPR044926">
    <property type="entry name" value="RGS_subdomain_2"/>
</dbReference>
<dbReference type="PANTHER" id="PTHR13155:SF1">
    <property type="entry name" value="A-KINASE ANCHOR PROTEIN 10, MITOCHONDRIAL"/>
    <property type="match status" value="1"/>
</dbReference>
<protein>
    <submittedName>
        <fullName evidence="4">RGS domain-containing protein</fullName>
    </submittedName>
</protein>
<feature type="transmembrane region" description="Helical" evidence="2">
    <location>
        <begin position="398"/>
        <end position="419"/>
    </location>
</feature>
<dbReference type="InterPro" id="IPR036305">
    <property type="entry name" value="RGS_sf"/>
</dbReference>
<feature type="compositionally biased region" description="Polar residues" evidence="1">
    <location>
        <begin position="119"/>
        <end position="129"/>
    </location>
</feature>
<dbReference type="PROSITE" id="PS50132">
    <property type="entry name" value="RGS"/>
    <property type="match status" value="2"/>
</dbReference>
<keyword evidence="2" id="KW-0812">Transmembrane</keyword>
<organism evidence="4 5">
    <name type="scientific">Papiliotrema laurentii</name>
    <name type="common">Cryptococcus laurentii</name>
    <dbReference type="NCBI Taxonomy" id="5418"/>
    <lineage>
        <taxon>Eukaryota</taxon>
        <taxon>Fungi</taxon>
        <taxon>Dikarya</taxon>
        <taxon>Basidiomycota</taxon>
        <taxon>Agaricomycotina</taxon>
        <taxon>Tremellomycetes</taxon>
        <taxon>Tremellales</taxon>
        <taxon>Rhynchogastremaceae</taxon>
        <taxon>Papiliotrema</taxon>
    </lineage>
</organism>
<gene>
    <name evidence="4" type="ORF">DB88DRAFT_482394</name>
</gene>
<name>A0AAD9FUM4_PAPLA</name>
<feature type="transmembrane region" description="Helical" evidence="2">
    <location>
        <begin position="345"/>
        <end position="365"/>
    </location>
</feature>
<dbReference type="GO" id="GO:0005886">
    <property type="term" value="C:plasma membrane"/>
    <property type="evidence" value="ECO:0007669"/>
    <property type="project" value="TreeGrafter"/>
</dbReference>
<keyword evidence="2" id="KW-0472">Membrane</keyword>
<evidence type="ECO:0000256" key="1">
    <source>
        <dbReference type="SAM" id="MobiDB-lite"/>
    </source>
</evidence>
<dbReference type="Pfam" id="PF00615">
    <property type="entry name" value="RGS"/>
    <property type="match status" value="1"/>
</dbReference>
<dbReference type="AlphaFoldDB" id="A0AAD9FUM4"/>
<feature type="domain" description="RGS" evidence="3">
    <location>
        <begin position="237"/>
        <end position="308"/>
    </location>
</feature>
<evidence type="ECO:0000313" key="5">
    <source>
        <dbReference type="Proteomes" id="UP001182556"/>
    </source>
</evidence>
<dbReference type="SMART" id="SM00315">
    <property type="entry name" value="RGS"/>
    <property type="match status" value="1"/>
</dbReference>
<evidence type="ECO:0000256" key="2">
    <source>
        <dbReference type="SAM" id="Phobius"/>
    </source>
</evidence>
<accession>A0AAD9FUM4</accession>
<dbReference type="PANTHER" id="PTHR13155">
    <property type="entry name" value="A-KINASE ANCHOR PROTEINS"/>
    <property type="match status" value="1"/>
</dbReference>
<proteinExistence type="predicted"/>
<feature type="compositionally biased region" description="Basic and acidic residues" evidence="1">
    <location>
        <begin position="157"/>
        <end position="168"/>
    </location>
</feature>
<feature type="compositionally biased region" description="Low complexity" evidence="1">
    <location>
        <begin position="140"/>
        <end position="149"/>
    </location>
</feature>
<dbReference type="InterPro" id="IPR052246">
    <property type="entry name" value="Cell_Polariz_PKAAnc"/>
</dbReference>
<keyword evidence="2" id="KW-1133">Transmembrane helix</keyword>